<dbReference type="EMBL" id="CAXDID020000339">
    <property type="protein sequence ID" value="CAL6079172.1"/>
    <property type="molecule type" value="Genomic_DNA"/>
</dbReference>
<feature type="region of interest" description="Disordered" evidence="1">
    <location>
        <begin position="183"/>
        <end position="221"/>
    </location>
</feature>
<feature type="compositionally biased region" description="Acidic residues" evidence="1">
    <location>
        <begin position="341"/>
        <end position="352"/>
    </location>
</feature>
<feature type="compositionally biased region" description="Polar residues" evidence="1">
    <location>
        <begin position="311"/>
        <end position="323"/>
    </location>
</feature>
<gene>
    <name evidence="2" type="ORF">HINF_LOCUS22418</name>
    <name evidence="3" type="ORF">HINF_LOCUS59255</name>
</gene>
<accession>A0AA86PC41</accession>
<dbReference type="Proteomes" id="UP001642409">
    <property type="component" value="Unassembled WGS sequence"/>
</dbReference>
<evidence type="ECO:0000313" key="3">
    <source>
        <dbReference type="EMBL" id="CAL6079172.1"/>
    </source>
</evidence>
<proteinExistence type="predicted"/>
<feature type="compositionally biased region" description="Acidic residues" evidence="1">
    <location>
        <begin position="432"/>
        <end position="446"/>
    </location>
</feature>
<protein>
    <submittedName>
        <fullName evidence="3">Hypothetical_protein</fullName>
    </submittedName>
</protein>
<evidence type="ECO:0000256" key="1">
    <source>
        <dbReference type="SAM" id="MobiDB-lite"/>
    </source>
</evidence>
<feature type="compositionally biased region" description="Low complexity" evidence="1">
    <location>
        <begin position="663"/>
        <end position="673"/>
    </location>
</feature>
<comment type="caution">
    <text evidence="2">The sequence shown here is derived from an EMBL/GenBank/DDBJ whole genome shotgun (WGS) entry which is preliminary data.</text>
</comment>
<feature type="compositionally biased region" description="Basic and acidic residues" evidence="1">
    <location>
        <begin position="459"/>
        <end position="482"/>
    </location>
</feature>
<reference evidence="2" key="1">
    <citation type="submission" date="2023-06" db="EMBL/GenBank/DDBJ databases">
        <authorList>
            <person name="Kurt Z."/>
        </authorList>
    </citation>
    <scope>NUCLEOTIDE SEQUENCE</scope>
</reference>
<feature type="compositionally biased region" description="Basic and acidic residues" evidence="1">
    <location>
        <begin position="595"/>
        <end position="637"/>
    </location>
</feature>
<dbReference type="EMBL" id="CATOUU010000589">
    <property type="protein sequence ID" value="CAI9934773.1"/>
    <property type="molecule type" value="Genomic_DNA"/>
</dbReference>
<feature type="compositionally biased region" description="Basic and acidic residues" evidence="1">
    <location>
        <begin position="353"/>
        <end position="381"/>
    </location>
</feature>
<reference evidence="3 4" key="2">
    <citation type="submission" date="2024-07" db="EMBL/GenBank/DDBJ databases">
        <authorList>
            <person name="Akdeniz Z."/>
        </authorList>
    </citation>
    <scope>NUCLEOTIDE SEQUENCE [LARGE SCALE GENOMIC DNA]</scope>
</reference>
<name>A0AA86PC41_9EUKA</name>
<keyword evidence="4" id="KW-1185">Reference proteome</keyword>
<feature type="region of interest" description="Disordered" evidence="1">
    <location>
        <begin position="595"/>
        <end position="687"/>
    </location>
</feature>
<evidence type="ECO:0000313" key="4">
    <source>
        <dbReference type="Proteomes" id="UP001642409"/>
    </source>
</evidence>
<feature type="compositionally biased region" description="Basic and acidic residues" evidence="1">
    <location>
        <begin position="490"/>
        <end position="500"/>
    </location>
</feature>
<feature type="compositionally biased region" description="Acidic residues" evidence="1">
    <location>
        <begin position="382"/>
        <end position="394"/>
    </location>
</feature>
<sequence>MSKTSAHSKLKLSPMLQLISSNPPTNKRYQAILHVQERQKKYRQLLSQQTDLNNPHLGWICLEILNEQQKEMQMITEREKVQNQTIMQGCANDTLVLLHKGKELYLDAQKISEYITDDNALLQYMNSQIKADKEESDLLKYFIDQEVQQPLNPDRLKREIMQNDALLEKIRQGQLEEIKHMDQSHNNPFSGLQKYFEPKRPKKSQPTVSQSYFDKSRNQRTPLALKQARKINETKIETKIPIVSSIKSPLPQKLSQIKVIEHSPVKVQPPNIEDIEDEFDESSEHKVPQVLVLSQNTKVQEVEDIDEDFDNSPQPEITITSAPPKQREEEFGFAQQSVPENDFDDGFDESEPEEKKEPPIKIELKKELPKIEPKKEIKADEPNDFDDGFDSEEKEEPKEEFGFGETKQNEKEQFTKVDTNIKPEPPKQAPKDEDDFDDGFDSEESEEKVKPTQPVQEPVKTKEPNFEFDTSVKAKETPKDDFDFGFMEPVKQEPETKPKQEVQPVKPEQKDDFDFGFDEATKQISNNPIIETKPVEEAQLLNVEPQMDFGFVNHEENKVKVEQKDATVPQKDDFEFGFSAPKEKIEEKIIVNNTIEKESSSKPVEKKDDFDFGFDPKPEITKAKDKEEKPKVNKDFDFDFVASTQPKQQKTETKDDFNFDFISNSKNTENNSNKPKKDGDFDDFDFV</sequence>
<organism evidence="2">
    <name type="scientific">Hexamita inflata</name>
    <dbReference type="NCBI Taxonomy" id="28002"/>
    <lineage>
        <taxon>Eukaryota</taxon>
        <taxon>Metamonada</taxon>
        <taxon>Diplomonadida</taxon>
        <taxon>Hexamitidae</taxon>
        <taxon>Hexamitinae</taxon>
        <taxon>Hexamita</taxon>
    </lineage>
</organism>
<feature type="compositionally biased region" description="Polar residues" evidence="1">
    <location>
        <begin position="204"/>
        <end position="213"/>
    </location>
</feature>
<feature type="compositionally biased region" description="Basic and acidic residues" evidence="1">
    <location>
        <begin position="395"/>
        <end position="431"/>
    </location>
</feature>
<dbReference type="AlphaFoldDB" id="A0AA86PC41"/>
<feature type="region of interest" description="Disordered" evidence="1">
    <location>
        <begin position="296"/>
        <end position="513"/>
    </location>
</feature>
<evidence type="ECO:0000313" key="2">
    <source>
        <dbReference type="EMBL" id="CAI9934773.1"/>
    </source>
</evidence>